<feature type="region of interest" description="Disordered" evidence="9">
    <location>
        <begin position="1029"/>
        <end position="1048"/>
    </location>
</feature>
<dbReference type="Gene3D" id="3.30.40.10">
    <property type="entry name" value="Zinc/RING finger domain, C3HC4 (zinc finger)"/>
    <property type="match status" value="1"/>
</dbReference>
<dbReference type="OrthoDB" id="28127at2759"/>
<dbReference type="Pfam" id="PF14324">
    <property type="entry name" value="PINIT"/>
    <property type="match status" value="1"/>
</dbReference>
<feature type="domain" description="PINIT" evidence="11">
    <location>
        <begin position="110"/>
        <end position="264"/>
    </location>
</feature>
<dbReference type="InterPro" id="IPR023321">
    <property type="entry name" value="PINIT"/>
</dbReference>
<feature type="compositionally biased region" description="Polar residues" evidence="9">
    <location>
        <begin position="1000"/>
        <end position="1010"/>
    </location>
</feature>
<feature type="compositionally biased region" description="Polar residues" evidence="9">
    <location>
        <begin position="902"/>
        <end position="925"/>
    </location>
</feature>
<evidence type="ECO:0000256" key="4">
    <source>
        <dbReference type="ARBA" id="ARBA00022723"/>
    </source>
</evidence>
<evidence type="ECO:0000256" key="1">
    <source>
        <dbReference type="ARBA" id="ARBA00004718"/>
    </source>
</evidence>
<dbReference type="Proteomes" id="UP000590412">
    <property type="component" value="Unassembled WGS sequence"/>
</dbReference>
<evidence type="ECO:0000256" key="7">
    <source>
        <dbReference type="ARBA" id="ARBA00022833"/>
    </source>
</evidence>
<dbReference type="PANTHER" id="PTHR10782:SF4">
    <property type="entry name" value="TONALLI, ISOFORM E"/>
    <property type="match status" value="1"/>
</dbReference>
<name>A0A8X7NP09_CANPA</name>
<dbReference type="GO" id="GO:0016925">
    <property type="term" value="P:protein sumoylation"/>
    <property type="evidence" value="ECO:0007669"/>
    <property type="project" value="TreeGrafter"/>
</dbReference>
<dbReference type="AlphaFoldDB" id="A0A8X7NP09"/>
<comment type="similarity">
    <text evidence="2">Belongs to the PIAS family.</text>
</comment>
<gene>
    <name evidence="12" type="ORF">FOB60_001570</name>
</gene>
<dbReference type="InterPro" id="IPR004181">
    <property type="entry name" value="Znf_MIZ"/>
</dbReference>
<evidence type="ECO:0000256" key="6">
    <source>
        <dbReference type="ARBA" id="ARBA00022786"/>
    </source>
</evidence>
<dbReference type="CDD" id="cd16650">
    <property type="entry name" value="SP-RING_PIAS-like"/>
    <property type="match status" value="1"/>
</dbReference>
<evidence type="ECO:0000256" key="2">
    <source>
        <dbReference type="ARBA" id="ARBA00005383"/>
    </source>
</evidence>
<evidence type="ECO:0000313" key="13">
    <source>
        <dbReference type="Proteomes" id="UP000590412"/>
    </source>
</evidence>
<dbReference type="PROSITE" id="PS51466">
    <property type="entry name" value="PINIT"/>
    <property type="match status" value="1"/>
</dbReference>
<feature type="region of interest" description="Disordered" evidence="9">
    <location>
        <begin position="997"/>
        <end position="1016"/>
    </location>
</feature>
<comment type="caution">
    <text evidence="12">The sequence shown here is derived from an EMBL/GenBank/DDBJ whole genome shotgun (WGS) entry which is preliminary data.</text>
</comment>
<keyword evidence="4" id="KW-0479">Metal-binding</keyword>
<keyword evidence="6" id="KW-0833">Ubl conjugation pathway</keyword>
<feature type="compositionally biased region" description="Basic and acidic residues" evidence="9">
    <location>
        <begin position="810"/>
        <end position="830"/>
    </location>
</feature>
<dbReference type="InterPro" id="IPR013083">
    <property type="entry name" value="Znf_RING/FYVE/PHD"/>
</dbReference>
<accession>A0A8X7NP09</accession>
<feature type="region of interest" description="Disordered" evidence="9">
    <location>
        <begin position="901"/>
        <end position="926"/>
    </location>
</feature>
<dbReference type="PANTHER" id="PTHR10782">
    <property type="entry name" value="ZINC FINGER MIZ DOMAIN-CONTAINING PROTEIN"/>
    <property type="match status" value="1"/>
</dbReference>
<evidence type="ECO:0000313" key="12">
    <source>
        <dbReference type="EMBL" id="KAF6057015.1"/>
    </source>
</evidence>
<protein>
    <submittedName>
        <fullName evidence="12">PINIT domain family protein</fullName>
    </submittedName>
</protein>
<keyword evidence="7" id="KW-0862">Zinc</keyword>
<evidence type="ECO:0000256" key="3">
    <source>
        <dbReference type="ARBA" id="ARBA00022679"/>
    </source>
</evidence>
<dbReference type="InterPro" id="IPR038654">
    <property type="entry name" value="PINIT_sf"/>
</dbReference>
<proteinExistence type="inferred from homology"/>
<dbReference type="GO" id="GO:0061665">
    <property type="term" value="F:SUMO ligase activity"/>
    <property type="evidence" value="ECO:0007669"/>
    <property type="project" value="TreeGrafter"/>
</dbReference>
<feature type="compositionally biased region" description="Basic and acidic residues" evidence="9">
    <location>
        <begin position="1036"/>
        <end position="1048"/>
    </location>
</feature>
<organism evidence="12 13">
    <name type="scientific">Candida parapsilosis</name>
    <name type="common">Yeast</name>
    <dbReference type="NCBI Taxonomy" id="5480"/>
    <lineage>
        <taxon>Eukaryota</taxon>
        <taxon>Fungi</taxon>
        <taxon>Dikarya</taxon>
        <taxon>Ascomycota</taxon>
        <taxon>Saccharomycotina</taxon>
        <taxon>Pichiomycetes</taxon>
        <taxon>Debaryomycetaceae</taxon>
        <taxon>Candida/Lodderomyces clade</taxon>
        <taxon>Candida</taxon>
    </lineage>
</organism>
<reference evidence="12" key="1">
    <citation type="submission" date="2020-03" db="EMBL/GenBank/DDBJ databases">
        <title>FDA dAtabase for Regulatory Grade micrObial Sequences (FDA-ARGOS): Supporting development and validation of Infectious Disease Dx tests.</title>
        <authorList>
            <person name="Campos J."/>
            <person name="Goldberg B."/>
            <person name="Tallon L."/>
            <person name="Sadzewicz L."/>
            <person name="Vavikolanu K."/>
            <person name="Mehta A."/>
            <person name="Aluvathingal J."/>
            <person name="Nadendla S."/>
            <person name="Nandy P."/>
            <person name="Geyer C."/>
            <person name="Yan Y."/>
            <person name="Sichtig H."/>
        </authorList>
    </citation>
    <scope>NUCLEOTIDE SEQUENCE [LARGE SCALE GENOMIC DNA]</scope>
    <source>
        <strain evidence="12">FDAARGOS_652</strain>
    </source>
</reference>
<feature type="domain" description="SP-RING-type" evidence="10">
    <location>
        <begin position="296"/>
        <end position="381"/>
    </location>
</feature>
<dbReference type="PROSITE" id="PS51044">
    <property type="entry name" value="ZF_SP_RING"/>
    <property type="match status" value="1"/>
</dbReference>
<feature type="region of interest" description="Disordered" evidence="9">
    <location>
        <begin position="791"/>
        <end position="880"/>
    </location>
</feature>
<dbReference type="GO" id="GO:0008270">
    <property type="term" value="F:zinc ion binding"/>
    <property type="evidence" value="ECO:0007669"/>
    <property type="project" value="UniProtKB-KW"/>
</dbReference>
<evidence type="ECO:0000256" key="5">
    <source>
        <dbReference type="ARBA" id="ARBA00022771"/>
    </source>
</evidence>
<keyword evidence="5 8" id="KW-0863">Zinc-finger</keyword>
<dbReference type="Pfam" id="PF02891">
    <property type="entry name" value="zf-MIZ"/>
    <property type="match status" value="1"/>
</dbReference>
<dbReference type="GO" id="GO:0000785">
    <property type="term" value="C:chromatin"/>
    <property type="evidence" value="ECO:0007669"/>
    <property type="project" value="TreeGrafter"/>
</dbReference>
<dbReference type="EMBL" id="JABWAB010000003">
    <property type="protein sequence ID" value="KAF6057015.1"/>
    <property type="molecule type" value="Genomic_DNA"/>
</dbReference>
<evidence type="ECO:0000259" key="10">
    <source>
        <dbReference type="PROSITE" id="PS51044"/>
    </source>
</evidence>
<evidence type="ECO:0000256" key="8">
    <source>
        <dbReference type="PROSITE-ProRule" id="PRU00452"/>
    </source>
</evidence>
<evidence type="ECO:0000259" key="11">
    <source>
        <dbReference type="PROSITE" id="PS51466"/>
    </source>
</evidence>
<feature type="compositionally biased region" description="Polar residues" evidence="9">
    <location>
        <begin position="865"/>
        <end position="880"/>
    </location>
</feature>
<comment type="pathway">
    <text evidence="1">Protein modification; protein sumoylation.</text>
</comment>
<keyword evidence="3" id="KW-0808">Transferase</keyword>
<sequence>MPTPLTLSQRDVERTIQRIKSSKISHLRSLCKLLALGFGGTKDELIKRALLNLEESKNVDEGVRLAAINELMRRIEENEQLITYNELYNYYKSIGISRAGTPVSSLEGGLHLQDSHPVKDHHINFVQSPFFELMKPVHVSPQACRPKKKRTELNIQFMFNAVEHRLLKKEDPSIRIYLLCGRKMTDGRTSDNIKIEYPSPHYLTVNNEQLDNRKYGGLVNKPGTAKPVDLTEYLLGPPELNKIRISYMDDTYTYYVYLYFVKIIPFETVIQEILDHPKIPKQQAIEIIKKNVEDLSRDDIEMKDILLTLRDSYTYAKINIPIKTKNCKHLECFDLRYFMIQQYESPTWECPRCSEPLDVSDLAVCEYAEEIVNTITEDVDYVRITRNGSWCPYDEKEELALKAKPEQPNQEVKAAETEVKVKLESGVEVNGRHDVVIVLSDEDDDDDDEEEEEERPTAVTIVEEVNDYIETKLSLDEVSNKIKVEGKAREIIDARKNINQQIDESRTEGLAVMQNQPDVPCVHLHQHQQQQPQSLQLQAPRQFFAKSGNGTPLFEVSKMQNSPPVHVVPLPGTQVRTTSTPLASGSINIGTDETSFLNNNPLDHDALVSTEVSNSGATTGQIHAILSNHSRAQNESKMMQLRNNKQQDFVQSGNRRNVLTSDQQNMQQNIQVLTQQQQQQQQPSISSQPLPQEAFAQHPHQHQHQSTASNFFQMSRSIAQARLQVQQSHAQNSSNVENKHSIPQVIEVRHLRVSGTQRIPQNGTTYPQNVPEINNSILSRTPTVNTHSVHHFAPSSPKDHNTKVGNEGISQKEQKIGKYQTARETHHDENVGLTSNDRRHKHENEIDDATDQSLKSLGLLPNRDYNGSTKSKASSTNRSLKNGHFIHEGNISVEMMKRSVGKISNDSTSEPQFNPTGKTSTSAGNAKSKDTFLKHRVDVIGQSSFPDGPQAIQHISANGAEIKEFITRDNTNIFNTNHGQQSSHNTIKVPFTKIPPAVDSKSSTSKQPQSAHDKMQKQYSALFIRSRRPHPAMRMSSEKSVDQAKEHKRVVGDQVGVKTVAAKSLLNEYLRDLNPPIGAIETESHDSVTGESINNGDADIGNLYVEDEEGLSAETDRVNNDPEYPMSPNLETSMLCTEAVFDNTRPFHSSTTTPV</sequence>
<evidence type="ECO:0000256" key="9">
    <source>
        <dbReference type="SAM" id="MobiDB-lite"/>
    </source>
</evidence>
<dbReference type="Gene3D" id="2.60.120.780">
    <property type="entry name" value="PINIT domain"/>
    <property type="match status" value="1"/>
</dbReference>